<name>A0A699QFE7_TANCI</name>
<reference evidence="1" key="1">
    <citation type="journal article" date="2019" name="Sci. Rep.">
        <title>Draft genome of Tanacetum cinerariifolium, the natural source of mosquito coil.</title>
        <authorList>
            <person name="Yamashiro T."/>
            <person name="Shiraishi A."/>
            <person name="Satake H."/>
            <person name="Nakayama K."/>
        </authorList>
    </citation>
    <scope>NUCLEOTIDE SEQUENCE</scope>
</reference>
<accession>A0A699QFE7</accession>
<organism evidence="1">
    <name type="scientific">Tanacetum cinerariifolium</name>
    <name type="common">Dalmatian daisy</name>
    <name type="synonym">Chrysanthemum cinerariifolium</name>
    <dbReference type="NCBI Taxonomy" id="118510"/>
    <lineage>
        <taxon>Eukaryota</taxon>
        <taxon>Viridiplantae</taxon>
        <taxon>Streptophyta</taxon>
        <taxon>Embryophyta</taxon>
        <taxon>Tracheophyta</taxon>
        <taxon>Spermatophyta</taxon>
        <taxon>Magnoliopsida</taxon>
        <taxon>eudicotyledons</taxon>
        <taxon>Gunneridae</taxon>
        <taxon>Pentapetalae</taxon>
        <taxon>asterids</taxon>
        <taxon>campanulids</taxon>
        <taxon>Asterales</taxon>
        <taxon>Asteraceae</taxon>
        <taxon>Asteroideae</taxon>
        <taxon>Anthemideae</taxon>
        <taxon>Anthemidinae</taxon>
        <taxon>Tanacetum</taxon>
    </lineage>
</organism>
<dbReference type="PANTHER" id="PTHR33067">
    <property type="entry name" value="RNA-DIRECTED DNA POLYMERASE-RELATED"/>
    <property type="match status" value="1"/>
</dbReference>
<dbReference type="AlphaFoldDB" id="A0A699QFE7"/>
<comment type="caution">
    <text evidence="1">The sequence shown here is derived from an EMBL/GenBank/DDBJ whole genome shotgun (WGS) entry which is preliminary data.</text>
</comment>
<dbReference type="InterPro" id="IPR021109">
    <property type="entry name" value="Peptidase_aspartic_dom_sf"/>
</dbReference>
<feature type="non-terminal residue" evidence="1">
    <location>
        <position position="1"/>
    </location>
</feature>
<proteinExistence type="predicted"/>
<evidence type="ECO:0008006" key="2">
    <source>
        <dbReference type="Google" id="ProtNLM"/>
    </source>
</evidence>
<protein>
    <recommendedName>
        <fullName evidence="2">Reverse transcriptase domain-containing protein</fullName>
    </recommendedName>
</protein>
<sequence length="178" mass="20305">YQIEASMNENNSVVLEDPLPPKEKDPWSFTLPCYINNICFEKALADLGASVSDFIILDKHKDVKVPLILGRSFLSTSHAKIDVFKRKITLRVGNHKITFKSVKPASSLIKKVYVLGLRERIDLDLEARLMGEALILNRSLDPEFGDFIELNNLNEPLELRWNQVNDLGRTREEGEIID</sequence>
<evidence type="ECO:0000313" key="1">
    <source>
        <dbReference type="EMBL" id="GFC68661.1"/>
    </source>
</evidence>
<gene>
    <name evidence="1" type="ORF">Tci_840631</name>
</gene>
<dbReference type="EMBL" id="BKCJ011021150">
    <property type="protein sequence ID" value="GFC68661.1"/>
    <property type="molecule type" value="Genomic_DNA"/>
</dbReference>
<dbReference type="PANTHER" id="PTHR33067:SF9">
    <property type="entry name" value="RNA-DIRECTED DNA POLYMERASE"/>
    <property type="match status" value="1"/>
</dbReference>
<dbReference type="Gene3D" id="2.40.70.10">
    <property type="entry name" value="Acid Proteases"/>
    <property type="match status" value="1"/>
</dbReference>